<organism evidence="1 2">
    <name type="scientific">Lachnoanaerobaculum gingivalis</name>
    <dbReference type="NCBI Taxonomy" id="2490855"/>
    <lineage>
        <taxon>Bacteria</taxon>
        <taxon>Bacillati</taxon>
        <taxon>Bacillota</taxon>
        <taxon>Clostridia</taxon>
        <taxon>Lachnospirales</taxon>
        <taxon>Lachnospiraceae</taxon>
        <taxon>Lachnoanaerobaculum</taxon>
    </lineage>
</organism>
<dbReference type="Proteomes" id="UP000272490">
    <property type="component" value="Unassembled WGS sequence"/>
</dbReference>
<dbReference type="EMBL" id="RRCO01000004">
    <property type="protein sequence ID" value="RRJ25048.1"/>
    <property type="molecule type" value="Genomic_DNA"/>
</dbReference>
<sequence>MEFRKKEYAPFDIFDSEWAVITVGNKEKFDKNSFIQEIRDYYEQYPDVYTDGHGGWEPHFILLGEIEEIIE</sequence>
<keyword evidence="2" id="KW-1185">Reference proteome</keyword>
<evidence type="ECO:0000313" key="1">
    <source>
        <dbReference type="EMBL" id="RRJ25048.1"/>
    </source>
</evidence>
<protein>
    <submittedName>
        <fullName evidence="1">Uncharacterized protein</fullName>
    </submittedName>
</protein>
<reference evidence="1 2" key="1">
    <citation type="submission" date="2018-11" db="EMBL/GenBank/DDBJ databases">
        <title>Genome sequencing of Lachnoanaerobaculum sp. KCOM 2030 (= ChDC B114).</title>
        <authorList>
            <person name="Kook J.-K."/>
            <person name="Park S.-N."/>
            <person name="Lim Y.K."/>
        </authorList>
    </citation>
    <scope>NUCLEOTIDE SEQUENCE [LARGE SCALE GENOMIC DNA]</scope>
    <source>
        <strain evidence="1 2">KCOM 2030</strain>
    </source>
</reference>
<evidence type="ECO:0000313" key="2">
    <source>
        <dbReference type="Proteomes" id="UP000272490"/>
    </source>
</evidence>
<comment type="caution">
    <text evidence="1">The sequence shown here is derived from an EMBL/GenBank/DDBJ whole genome shotgun (WGS) entry which is preliminary data.</text>
</comment>
<dbReference type="AlphaFoldDB" id="A0A3P3QWF1"/>
<dbReference type="RefSeq" id="WP_128674363.1">
    <property type="nucleotide sequence ID" value="NZ_CAUQHB010000006.1"/>
</dbReference>
<name>A0A3P3QWF1_9FIRM</name>
<accession>A0A3P3QWF1</accession>
<proteinExistence type="predicted"/>
<gene>
    <name evidence="1" type="ORF">EHV10_09035</name>
</gene>
<dbReference type="OrthoDB" id="9791490at2"/>